<comment type="caution">
    <text evidence="1">The sequence shown here is derived from an EMBL/GenBank/DDBJ whole genome shotgun (WGS) entry which is preliminary data.</text>
</comment>
<sequence length="48" mass="5475">MKIKMVLAVVMLCSRGENMVNDLHHQIIYALIMPSLDGARSLVEKYLE</sequence>
<organism evidence="1 2">
    <name type="scientific">Edwardsiella tarda ATCC 23685</name>
    <dbReference type="NCBI Taxonomy" id="500638"/>
    <lineage>
        <taxon>Bacteria</taxon>
        <taxon>Pseudomonadati</taxon>
        <taxon>Pseudomonadota</taxon>
        <taxon>Gammaproteobacteria</taxon>
        <taxon>Enterobacterales</taxon>
        <taxon>Hafniaceae</taxon>
        <taxon>Edwardsiella</taxon>
    </lineage>
</organism>
<name>D4F5A3_EDWTA</name>
<accession>D4F5A3</accession>
<gene>
    <name evidence="1" type="ORF">EDWATA_01931</name>
</gene>
<proteinExistence type="predicted"/>
<dbReference type="EMBL" id="ADGK01000132">
    <property type="protein sequence ID" value="EFE23050.1"/>
    <property type="molecule type" value="Genomic_DNA"/>
</dbReference>
<evidence type="ECO:0000313" key="2">
    <source>
        <dbReference type="Proteomes" id="UP000003692"/>
    </source>
</evidence>
<evidence type="ECO:0000313" key="1">
    <source>
        <dbReference type="EMBL" id="EFE23050.1"/>
    </source>
</evidence>
<dbReference type="AlphaFoldDB" id="D4F5A3"/>
<dbReference type="HOGENOM" id="CLU_3152243_0_0_6"/>
<dbReference type="Proteomes" id="UP000003692">
    <property type="component" value="Unassembled WGS sequence"/>
</dbReference>
<reference evidence="1 2" key="1">
    <citation type="submission" date="2010-02" db="EMBL/GenBank/DDBJ databases">
        <authorList>
            <person name="Weinstock G."/>
            <person name="Sodergren E."/>
            <person name="Clifton S."/>
            <person name="Fulton L."/>
            <person name="Fulton B."/>
            <person name="Courtney L."/>
            <person name="Fronick C."/>
            <person name="Harrison M."/>
            <person name="Strong C."/>
            <person name="Farmer C."/>
            <person name="Delahaunty K."/>
            <person name="Markovic C."/>
            <person name="Hall O."/>
            <person name="Minx P."/>
            <person name="Tomlinson C."/>
            <person name="Mitreva M."/>
            <person name="Nelson J."/>
            <person name="Hou S."/>
            <person name="Wollam A."/>
            <person name="Pepin K.H."/>
            <person name="Johnson M."/>
            <person name="Bhonagiri V."/>
            <person name="Zhang X."/>
            <person name="Suruliraj S."/>
            <person name="Warren W."/>
            <person name="Chinwalla A."/>
            <person name="Mardis E.R."/>
            <person name="Wilson R.K."/>
        </authorList>
    </citation>
    <scope>NUCLEOTIDE SEQUENCE [LARGE SCALE GENOMIC DNA]</scope>
    <source>
        <strain evidence="1 2">ATCC 23685</strain>
    </source>
</reference>
<protein>
    <submittedName>
        <fullName evidence="1">Uncharacterized protein</fullName>
    </submittedName>
</protein>